<sequence>MSARDDRAKIFLLDEPDEFLRVFLAQAAVTRVARPDECDVAVYPRLVRDIRHNHRCDLGPYGGLRDGLRGRPLLVFSQNDYEGVIDCDGLRTLVYRTGLSRRWRLPNEFTLPFLWIVHPDGFSERVPGERPVIGFCGTLKNRRLRRRTLDYFAGRRDFTSNYLVRERFWAEGIPADQAKAEYEQNIDSSDFVICDRGIGNWTVRMYEVLSRGRIPVLLDTGAVLPGIRSGSFDDTIILARTRRQLAERILEVWRTDDLVARQRRCRALWLDNFSMAGFAGTLSAHLARLAADPDYREQVFATGPASRAKAAIRRAIYR</sequence>
<dbReference type="AlphaFoldDB" id="A0A4Z0NKB2"/>
<dbReference type="EMBL" id="SRLB01000018">
    <property type="protein sequence ID" value="TGD96616.1"/>
    <property type="molecule type" value="Genomic_DNA"/>
</dbReference>
<accession>A0A4Z0NKB2</accession>
<comment type="caution">
    <text evidence="1">The sequence shown here is derived from an EMBL/GenBank/DDBJ whole genome shotgun (WGS) entry which is preliminary data.</text>
</comment>
<dbReference type="OrthoDB" id="8435943at2"/>
<evidence type="ECO:0008006" key="3">
    <source>
        <dbReference type="Google" id="ProtNLM"/>
    </source>
</evidence>
<evidence type="ECO:0000313" key="1">
    <source>
        <dbReference type="EMBL" id="TGD96616.1"/>
    </source>
</evidence>
<dbReference type="Proteomes" id="UP000297535">
    <property type="component" value="Unassembled WGS sequence"/>
</dbReference>
<name>A0A4Z0NKB2_9HYPH</name>
<gene>
    <name evidence="1" type="ORF">EU555_22960</name>
</gene>
<dbReference type="RefSeq" id="WP_135417545.1">
    <property type="nucleotide sequence ID" value="NZ_SRLB01000018.1"/>
</dbReference>
<keyword evidence="2" id="KW-1185">Reference proteome</keyword>
<proteinExistence type="predicted"/>
<reference evidence="1 2" key="1">
    <citation type="submission" date="2019-04" db="EMBL/GenBank/DDBJ databases">
        <authorList>
            <person name="Feng G."/>
            <person name="Zhu H."/>
        </authorList>
    </citation>
    <scope>NUCLEOTIDE SEQUENCE [LARGE SCALE GENOMIC DNA]</scope>
    <source>
        <strain evidence="1 2">6HR-1</strain>
    </source>
</reference>
<protein>
    <recommendedName>
        <fullName evidence="3">Exostosin GT47 domain-containing protein</fullName>
    </recommendedName>
</protein>
<evidence type="ECO:0000313" key="2">
    <source>
        <dbReference type="Proteomes" id="UP000297535"/>
    </source>
</evidence>
<organism evidence="1 2">
    <name type="scientific">Methylobacterium nonmethylotrophicum</name>
    <dbReference type="NCBI Taxonomy" id="1141884"/>
    <lineage>
        <taxon>Bacteria</taxon>
        <taxon>Pseudomonadati</taxon>
        <taxon>Pseudomonadota</taxon>
        <taxon>Alphaproteobacteria</taxon>
        <taxon>Hyphomicrobiales</taxon>
        <taxon>Methylobacteriaceae</taxon>
        <taxon>Methylobacterium</taxon>
    </lineage>
</organism>